<proteinExistence type="predicted"/>
<dbReference type="GO" id="GO:0016747">
    <property type="term" value="F:acyltransferase activity, transferring groups other than amino-acyl groups"/>
    <property type="evidence" value="ECO:0007669"/>
    <property type="project" value="InterPro"/>
</dbReference>
<dbReference type="GO" id="GO:0016020">
    <property type="term" value="C:membrane"/>
    <property type="evidence" value="ECO:0007669"/>
    <property type="project" value="TreeGrafter"/>
</dbReference>
<feature type="transmembrane region" description="Helical" evidence="1">
    <location>
        <begin position="62"/>
        <end position="81"/>
    </location>
</feature>
<gene>
    <name evidence="3" type="ORF">FHR90_000592</name>
    <name evidence="4" type="ORF">HUK83_05475</name>
</gene>
<keyword evidence="5" id="KW-1185">Reference proteome</keyword>
<dbReference type="RefSeq" id="WP_176622766.1">
    <property type="nucleotide sequence ID" value="NZ_JABXXQ010000068.1"/>
</dbReference>
<keyword evidence="1" id="KW-1133">Transmembrane helix</keyword>
<keyword evidence="1" id="KW-0812">Transmembrane</keyword>
<feature type="transmembrane region" description="Helical" evidence="1">
    <location>
        <begin position="245"/>
        <end position="264"/>
    </location>
</feature>
<evidence type="ECO:0000313" key="5">
    <source>
        <dbReference type="Proteomes" id="UP000557688"/>
    </source>
</evidence>
<keyword evidence="4" id="KW-0012">Acyltransferase</keyword>
<evidence type="ECO:0000313" key="3">
    <source>
        <dbReference type="EMBL" id="MBB3172778.1"/>
    </source>
</evidence>
<feature type="transmembrane region" description="Helical" evidence="1">
    <location>
        <begin position="270"/>
        <end position="292"/>
    </location>
</feature>
<reference evidence="3 5" key="2">
    <citation type="submission" date="2020-08" db="EMBL/GenBank/DDBJ databases">
        <title>Genomic Encyclopedia of Type Strains, Phase III (KMG-III): the genomes of soil and plant-associated and newly described type strains.</title>
        <authorList>
            <person name="Whitman W."/>
        </authorList>
    </citation>
    <scope>NUCLEOTIDE SEQUENCE [LARGE SCALE GENOMIC DNA]</scope>
    <source>
        <strain evidence="3 5">CECT 8088</strain>
    </source>
</reference>
<dbReference type="InterPro" id="IPR002656">
    <property type="entry name" value="Acyl_transf_3_dom"/>
</dbReference>
<accession>A0A850NPJ8</accession>
<keyword evidence="1" id="KW-0472">Membrane</keyword>
<evidence type="ECO:0000259" key="2">
    <source>
        <dbReference type="Pfam" id="PF01757"/>
    </source>
</evidence>
<dbReference type="InterPro" id="IPR050879">
    <property type="entry name" value="Acyltransferase_3"/>
</dbReference>
<name>A0A850NPJ8_9PROT</name>
<evidence type="ECO:0000256" key="1">
    <source>
        <dbReference type="SAM" id="Phobius"/>
    </source>
</evidence>
<dbReference type="EMBL" id="JACHXV010000002">
    <property type="protein sequence ID" value="MBB3172778.1"/>
    <property type="molecule type" value="Genomic_DNA"/>
</dbReference>
<feature type="domain" description="Acyltransferase 3" evidence="2">
    <location>
        <begin position="19"/>
        <end position="360"/>
    </location>
</feature>
<feature type="transmembrane region" description="Helical" evidence="1">
    <location>
        <begin position="203"/>
        <end position="224"/>
    </location>
</feature>
<dbReference type="Pfam" id="PF01757">
    <property type="entry name" value="Acyl_transf_3"/>
    <property type="match status" value="1"/>
</dbReference>
<comment type="caution">
    <text evidence="4">The sequence shown here is derived from an EMBL/GenBank/DDBJ whole genome shotgun (WGS) entry which is preliminary data.</text>
</comment>
<dbReference type="PANTHER" id="PTHR23028:SF53">
    <property type="entry name" value="ACYL_TRANSF_3 DOMAIN-CONTAINING PROTEIN"/>
    <property type="match status" value="1"/>
</dbReference>
<dbReference type="GO" id="GO:0009103">
    <property type="term" value="P:lipopolysaccharide biosynthetic process"/>
    <property type="evidence" value="ECO:0007669"/>
    <property type="project" value="TreeGrafter"/>
</dbReference>
<dbReference type="Proteomes" id="UP000557688">
    <property type="component" value="Unassembled WGS sequence"/>
</dbReference>
<organism evidence="4 6">
    <name type="scientific">Endobacter medicaginis</name>
    <dbReference type="NCBI Taxonomy" id="1181271"/>
    <lineage>
        <taxon>Bacteria</taxon>
        <taxon>Pseudomonadati</taxon>
        <taxon>Pseudomonadota</taxon>
        <taxon>Alphaproteobacteria</taxon>
        <taxon>Acetobacterales</taxon>
        <taxon>Acetobacteraceae</taxon>
        <taxon>Endobacter</taxon>
    </lineage>
</organism>
<reference evidence="4 6" key="1">
    <citation type="submission" date="2020-06" db="EMBL/GenBank/DDBJ databases">
        <title>Description of novel acetic acid bacteria.</title>
        <authorList>
            <person name="Sombolestani A."/>
        </authorList>
    </citation>
    <scope>NUCLEOTIDE SEQUENCE [LARGE SCALE GENOMIC DNA]</scope>
    <source>
        <strain evidence="4 6">LMG 26838</strain>
    </source>
</reference>
<dbReference type="EMBL" id="JABXXQ010000068">
    <property type="protein sequence ID" value="NVN29786.1"/>
    <property type="molecule type" value="Genomic_DNA"/>
</dbReference>
<feature type="transmembrane region" description="Helical" evidence="1">
    <location>
        <begin position="346"/>
        <end position="367"/>
    </location>
</feature>
<feature type="transmembrane region" description="Helical" evidence="1">
    <location>
        <begin position="174"/>
        <end position="197"/>
    </location>
</feature>
<evidence type="ECO:0000313" key="4">
    <source>
        <dbReference type="EMBL" id="NVN29786.1"/>
    </source>
</evidence>
<sequence length="393" mass="43217">MAAPPPPCPAPGNARGRIAEIDVLRGVAILMVLMQHMPDNLLYWSSAFGTFLSRYGQGWTGVDLFFVISGFVITRVLLPAVEGAPRGSGLGLCVAFYRQRAWRLLPSAWLWLGLILLGCVVFNRSGAFRSVEANVSAIVAALLNLMNFHEAETFGRGDSGLVFPYWSLSLEEQFYALLPIALLTLRGWVMIPLAAMLLSCVQVVTPLGMMTRTGGLACGVLLAWGFRHRPAVMAALRPDALAALGARRIALPAAIVLLLVLLGSETLRIVSFRLLPITLLAGCLVWVAAYDRDLLMADGWLRRGLEWVGLRSYSLYLVHIPVFASAHELVFRFALQSSHPKHLGSWLYVVGTLVACLVVADLNYRLVELPTRWRARRQSPHALPSLRETVIAR</sequence>
<dbReference type="Proteomes" id="UP000565205">
    <property type="component" value="Unassembled WGS sequence"/>
</dbReference>
<dbReference type="PANTHER" id="PTHR23028">
    <property type="entry name" value="ACETYLTRANSFERASE"/>
    <property type="match status" value="1"/>
</dbReference>
<protein>
    <submittedName>
        <fullName evidence="4">Acyltransferase</fullName>
    </submittedName>
    <submittedName>
        <fullName evidence="3">Peptidoglycan/LPS O-acetylase OafA/YrhL</fullName>
    </submittedName>
</protein>
<feature type="transmembrane region" description="Helical" evidence="1">
    <location>
        <begin position="101"/>
        <end position="122"/>
    </location>
</feature>
<dbReference type="AlphaFoldDB" id="A0A850NPJ8"/>
<keyword evidence="4" id="KW-0808">Transferase</keyword>
<evidence type="ECO:0000313" key="6">
    <source>
        <dbReference type="Proteomes" id="UP000565205"/>
    </source>
</evidence>